<evidence type="ECO:0000256" key="1">
    <source>
        <dbReference type="PROSITE-ProRule" id="PRU00330"/>
    </source>
</evidence>
<dbReference type="InterPro" id="IPR016158">
    <property type="entry name" value="Cullin_homology"/>
</dbReference>
<dbReference type="SUPFAM" id="SSF75632">
    <property type="entry name" value="Cullin homology domain"/>
    <property type="match status" value="1"/>
</dbReference>
<dbReference type="Pfam" id="PF26557">
    <property type="entry name" value="Cullin_AB"/>
    <property type="match status" value="1"/>
</dbReference>
<dbReference type="EnsemblPlants" id="Ma03_t20860.1">
    <property type="protein sequence ID" value="Ma03_p20860.1"/>
    <property type="gene ID" value="Ma03_g20860"/>
</dbReference>
<evidence type="ECO:0000313" key="4">
    <source>
        <dbReference type="EnsemblPlants" id="Ma03_p20860.1"/>
    </source>
</evidence>
<accession>A0A804IEG6</accession>
<evidence type="ECO:0000313" key="5">
    <source>
        <dbReference type="Proteomes" id="UP000012960"/>
    </source>
</evidence>
<gene>
    <name evidence="3" type="ORF">GSMUA_197550.1</name>
</gene>
<dbReference type="EMBL" id="HG996468">
    <property type="protein sequence ID" value="CAG1850811.1"/>
    <property type="molecule type" value="Genomic_DNA"/>
</dbReference>
<protein>
    <submittedName>
        <fullName evidence="3">(wild Malaysian banana) hypothetical protein</fullName>
    </submittedName>
</protein>
<comment type="similarity">
    <text evidence="1">Belongs to the cullin family.</text>
</comment>
<name>A0A804IEG6_MUSAM</name>
<evidence type="ECO:0000259" key="2">
    <source>
        <dbReference type="PROSITE" id="PS50069"/>
    </source>
</evidence>
<evidence type="ECO:0000313" key="3">
    <source>
        <dbReference type="EMBL" id="CAG1850811.1"/>
    </source>
</evidence>
<dbReference type="AlphaFoldDB" id="A0A804IEG6"/>
<dbReference type="InParanoid" id="A0A804IEG6"/>
<organism evidence="4 5">
    <name type="scientific">Musa acuminata subsp. malaccensis</name>
    <name type="common">Wild banana</name>
    <name type="synonym">Musa malaccensis</name>
    <dbReference type="NCBI Taxonomy" id="214687"/>
    <lineage>
        <taxon>Eukaryota</taxon>
        <taxon>Viridiplantae</taxon>
        <taxon>Streptophyta</taxon>
        <taxon>Embryophyta</taxon>
        <taxon>Tracheophyta</taxon>
        <taxon>Spermatophyta</taxon>
        <taxon>Magnoliopsida</taxon>
        <taxon>Liliopsida</taxon>
        <taxon>Zingiberales</taxon>
        <taxon>Musaceae</taxon>
        <taxon>Musa</taxon>
    </lineage>
</organism>
<dbReference type="InterPro" id="IPR045093">
    <property type="entry name" value="Cullin"/>
</dbReference>
<dbReference type="Gene3D" id="3.30.230.130">
    <property type="entry name" value="Cullin, Chain C, Domain 2"/>
    <property type="match status" value="1"/>
</dbReference>
<feature type="domain" description="Cullin family profile" evidence="2">
    <location>
        <begin position="1"/>
        <end position="55"/>
    </location>
</feature>
<dbReference type="PROSITE" id="PS50069">
    <property type="entry name" value="CULLIN_2"/>
    <property type="match status" value="1"/>
</dbReference>
<sequence>MRAFQVFYKHKLNISTYQMCILMLFDSADGLTYREIEQATQIPASDLKHCLQSLACVKGENVLSIV</sequence>
<dbReference type="InterPro" id="IPR036317">
    <property type="entry name" value="Cullin_homology_sf"/>
</dbReference>
<dbReference type="GO" id="GO:0006511">
    <property type="term" value="P:ubiquitin-dependent protein catabolic process"/>
    <property type="evidence" value="ECO:0007669"/>
    <property type="project" value="InterPro"/>
</dbReference>
<dbReference type="Proteomes" id="UP000012960">
    <property type="component" value="Unplaced"/>
</dbReference>
<dbReference type="GO" id="GO:0031625">
    <property type="term" value="F:ubiquitin protein ligase binding"/>
    <property type="evidence" value="ECO:0007669"/>
    <property type="project" value="InterPro"/>
</dbReference>
<keyword evidence="5" id="KW-1185">Reference proteome</keyword>
<reference evidence="4" key="2">
    <citation type="submission" date="2021-05" db="UniProtKB">
        <authorList>
            <consortium name="EnsemblPlants"/>
        </authorList>
    </citation>
    <scope>IDENTIFICATION</scope>
    <source>
        <strain evidence="4">subsp. malaccensis</strain>
    </source>
</reference>
<reference evidence="3" key="1">
    <citation type="submission" date="2021-03" db="EMBL/GenBank/DDBJ databases">
        <authorList>
            <consortium name="Genoscope - CEA"/>
            <person name="William W."/>
        </authorList>
    </citation>
    <scope>NUCLEOTIDE SEQUENCE</scope>
    <source>
        <strain evidence="3">Doubled-haploid Pahang</strain>
    </source>
</reference>
<proteinExistence type="inferred from homology"/>
<dbReference type="PANTHER" id="PTHR11932">
    <property type="entry name" value="CULLIN"/>
    <property type="match status" value="1"/>
</dbReference>
<dbReference type="Gramene" id="Ma03_t20860.1">
    <property type="protein sequence ID" value="Ma03_p20860.1"/>
    <property type="gene ID" value="Ma03_g20860"/>
</dbReference>
<dbReference type="InterPro" id="IPR059120">
    <property type="entry name" value="Cullin-like_AB"/>
</dbReference>